<dbReference type="Proteomes" id="UP000254051">
    <property type="component" value="Unassembled WGS sequence"/>
</dbReference>
<dbReference type="GO" id="GO:0008720">
    <property type="term" value="F:D-lactate dehydrogenase (NAD+) activity"/>
    <property type="evidence" value="ECO:0007669"/>
    <property type="project" value="TreeGrafter"/>
</dbReference>
<keyword evidence="5" id="KW-0809">Transit peptide</keyword>
<evidence type="ECO:0000313" key="9">
    <source>
        <dbReference type="EMBL" id="SUQ14145.1"/>
    </source>
</evidence>
<evidence type="ECO:0000256" key="7">
    <source>
        <dbReference type="ARBA" id="ARBA00038897"/>
    </source>
</evidence>
<evidence type="ECO:0000256" key="2">
    <source>
        <dbReference type="ARBA" id="ARBA00008000"/>
    </source>
</evidence>
<dbReference type="InterPro" id="IPR016164">
    <property type="entry name" value="FAD-linked_Oxase-like_C"/>
</dbReference>
<dbReference type="InterPro" id="IPR016169">
    <property type="entry name" value="FAD-bd_PCMH_sub2"/>
</dbReference>
<dbReference type="InterPro" id="IPR006094">
    <property type="entry name" value="Oxid_FAD_bind_N"/>
</dbReference>
<keyword evidence="6" id="KW-0560">Oxidoreductase</keyword>
<evidence type="ECO:0000256" key="1">
    <source>
        <dbReference type="ARBA" id="ARBA00001974"/>
    </source>
</evidence>
<dbReference type="EMBL" id="UHJJ01000005">
    <property type="protein sequence ID" value="SUQ14145.1"/>
    <property type="molecule type" value="Genomic_DNA"/>
</dbReference>
<sequence length="480" mass="53344">MRQLIYPMKEQYEEYVIDEAKFSGYAQSISFPENEEEIQEVIGELAKEHVPVTIQGGKTGITGSSIPEGGHIMNLSHMNKVKDSYLLEDGTGRIIVEPGINLMDLKKEISARFRKNPLFWPPDPTESSAAVGGIVATNAQGISRLLYGPSQDYIEALRMIDSGGKIHVIERGQKLTLSSGKTMEMLDAVLGKEGITGVISELTLKLIPKHESVWGIAFFFEEIEDAGKFVDILKQELPKGENASVAAVEYMDRETINLIESHKSTMTKIKELPDVDENRAGMVYIELHGEEEGIEVLAESLMESAMVANSDPDEAWAVSGELDVEKLHAFRHGAAETANLYIEAVRREDKRITKLGTDMAVPDIPFSRVLENFQNELSAAGLKGCIFGHALENHLHVNILPDCYEDYEKGILLIRKWAAEVKEQQGEVIGEHGVGKLKQRILGDLISEEYTGVCRELKAEFDKENMWNRGNIFPEKAGGV</sequence>
<dbReference type="InterPro" id="IPR016166">
    <property type="entry name" value="FAD-bd_PCMH"/>
</dbReference>
<evidence type="ECO:0000313" key="10">
    <source>
        <dbReference type="Proteomes" id="UP000254051"/>
    </source>
</evidence>
<reference evidence="10" key="1">
    <citation type="submission" date="2017-07" db="EMBL/GenBank/DDBJ databases">
        <authorList>
            <person name="Varghese N."/>
            <person name="Submissions S."/>
        </authorList>
    </citation>
    <scope>NUCLEOTIDE SEQUENCE [LARGE SCALE GENOMIC DNA]</scope>
    <source>
        <strain evidence="10">NLAE-zl-C134</strain>
    </source>
</reference>
<comment type="cofactor">
    <cofactor evidence="1">
        <name>FAD</name>
        <dbReference type="ChEBI" id="CHEBI:57692"/>
    </cofactor>
</comment>
<accession>A0A315ZZZ1</accession>
<evidence type="ECO:0000256" key="6">
    <source>
        <dbReference type="ARBA" id="ARBA00023002"/>
    </source>
</evidence>
<name>A0A315ZZZ1_9FIRM</name>
<dbReference type="PANTHER" id="PTHR11748">
    <property type="entry name" value="D-LACTATE DEHYDROGENASE"/>
    <property type="match status" value="1"/>
</dbReference>
<proteinExistence type="inferred from homology"/>
<evidence type="ECO:0000259" key="8">
    <source>
        <dbReference type="PROSITE" id="PS51387"/>
    </source>
</evidence>
<feature type="domain" description="FAD-binding PCMH-type" evidence="8">
    <location>
        <begin position="22"/>
        <end position="209"/>
    </location>
</feature>
<evidence type="ECO:0000256" key="5">
    <source>
        <dbReference type="ARBA" id="ARBA00022946"/>
    </source>
</evidence>
<evidence type="ECO:0000256" key="3">
    <source>
        <dbReference type="ARBA" id="ARBA00022630"/>
    </source>
</evidence>
<dbReference type="PANTHER" id="PTHR11748:SF111">
    <property type="entry name" value="D-LACTATE DEHYDROGENASE, MITOCHONDRIAL-RELATED"/>
    <property type="match status" value="1"/>
</dbReference>
<dbReference type="SUPFAM" id="SSF55103">
    <property type="entry name" value="FAD-linked oxidases, C-terminal domain"/>
    <property type="match status" value="1"/>
</dbReference>
<protein>
    <recommendedName>
        <fullName evidence="7">D-lactate dehydrogenase (cytochrome)</fullName>
        <ecNumber evidence="7">1.1.2.4</ecNumber>
    </recommendedName>
</protein>
<dbReference type="InterPro" id="IPR004113">
    <property type="entry name" value="FAD-bd_oxidored_4_C"/>
</dbReference>
<dbReference type="Gene3D" id="3.30.70.2740">
    <property type="match status" value="1"/>
</dbReference>
<evidence type="ECO:0000256" key="4">
    <source>
        <dbReference type="ARBA" id="ARBA00022827"/>
    </source>
</evidence>
<dbReference type="SUPFAM" id="SSF56176">
    <property type="entry name" value="FAD-binding/transporter-associated domain-like"/>
    <property type="match status" value="1"/>
</dbReference>
<dbReference type="InterPro" id="IPR036318">
    <property type="entry name" value="FAD-bd_PCMH-like_sf"/>
</dbReference>
<comment type="similarity">
    <text evidence="2">Belongs to the FAD-binding oxidoreductase/transferase type 4 family.</text>
</comment>
<dbReference type="Pfam" id="PF01565">
    <property type="entry name" value="FAD_binding_4"/>
    <property type="match status" value="1"/>
</dbReference>
<dbReference type="RefSeq" id="WP_109710771.1">
    <property type="nucleotide sequence ID" value="NZ_QGDS01000005.1"/>
</dbReference>
<dbReference type="PROSITE" id="PS51387">
    <property type="entry name" value="FAD_PCMH"/>
    <property type="match status" value="1"/>
</dbReference>
<organism evidence="9 10">
    <name type="scientific">Faecalicatena contorta</name>
    <dbReference type="NCBI Taxonomy" id="39482"/>
    <lineage>
        <taxon>Bacteria</taxon>
        <taxon>Bacillati</taxon>
        <taxon>Bacillota</taxon>
        <taxon>Clostridia</taxon>
        <taxon>Lachnospirales</taxon>
        <taxon>Lachnospiraceae</taxon>
        <taxon>Faecalicatena</taxon>
    </lineage>
</organism>
<dbReference type="GO" id="GO:0071949">
    <property type="term" value="F:FAD binding"/>
    <property type="evidence" value="ECO:0007669"/>
    <property type="project" value="InterPro"/>
</dbReference>
<keyword evidence="10" id="KW-1185">Reference proteome</keyword>
<dbReference type="GO" id="GO:0004458">
    <property type="term" value="F:D-lactate dehydrogenase (cytochrome) activity"/>
    <property type="evidence" value="ECO:0007669"/>
    <property type="project" value="UniProtKB-EC"/>
</dbReference>
<dbReference type="GO" id="GO:1903457">
    <property type="term" value="P:lactate catabolic process"/>
    <property type="evidence" value="ECO:0007669"/>
    <property type="project" value="TreeGrafter"/>
</dbReference>
<gene>
    <name evidence="9" type="ORF">SAMN05216529_105120</name>
</gene>
<dbReference type="Pfam" id="PF02913">
    <property type="entry name" value="FAD-oxidase_C"/>
    <property type="match status" value="1"/>
</dbReference>
<dbReference type="Gene3D" id="3.30.465.10">
    <property type="match status" value="1"/>
</dbReference>
<keyword evidence="3" id="KW-0285">Flavoprotein</keyword>
<dbReference type="EC" id="1.1.2.4" evidence="7"/>
<keyword evidence="4" id="KW-0274">FAD</keyword>
<dbReference type="AlphaFoldDB" id="A0A315ZZZ1"/>
<dbReference type="OrthoDB" id="9767256at2"/>